<protein>
    <submittedName>
        <fullName evidence="3">Uncharacterized protein</fullName>
    </submittedName>
</protein>
<evidence type="ECO:0000313" key="4">
    <source>
        <dbReference type="Proteomes" id="UP001189429"/>
    </source>
</evidence>
<organism evidence="3 4">
    <name type="scientific">Prorocentrum cordatum</name>
    <dbReference type="NCBI Taxonomy" id="2364126"/>
    <lineage>
        <taxon>Eukaryota</taxon>
        <taxon>Sar</taxon>
        <taxon>Alveolata</taxon>
        <taxon>Dinophyceae</taxon>
        <taxon>Prorocentrales</taxon>
        <taxon>Prorocentraceae</taxon>
        <taxon>Prorocentrum</taxon>
    </lineage>
</organism>
<comment type="caution">
    <text evidence="3">The sequence shown here is derived from an EMBL/GenBank/DDBJ whole genome shotgun (WGS) entry which is preliminary data.</text>
</comment>
<evidence type="ECO:0000256" key="1">
    <source>
        <dbReference type="SAM" id="Coils"/>
    </source>
</evidence>
<gene>
    <name evidence="2" type="ORF">PCOR1329_LOCUS15052</name>
    <name evidence="3" type="ORF">PCOR1329_LOCUS66223</name>
</gene>
<keyword evidence="1" id="KW-0175">Coiled coil</keyword>
<accession>A0ABN9WGA6</accession>
<dbReference type="Proteomes" id="UP001189429">
    <property type="component" value="Unassembled WGS sequence"/>
</dbReference>
<name>A0ABN9WGA6_9DINO</name>
<proteinExistence type="predicted"/>
<evidence type="ECO:0000313" key="3">
    <source>
        <dbReference type="EMBL" id="CAK0884225.1"/>
    </source>
</evidence>
<dbReference type="EMBL" id="CAUYUJ010018516">
    <property type="protein sequence ID" value="CAK0884225.1"/>
    <property type="molecule type" value="Genomic_DNA"/>
</dbReference>
<dbReference type="EMBL" id="CAUYUJ010004528">
    <property type="protein sequence ID" value="CAK0809935.1"/>
    <property type="molecule type" value="Genomic_DNA"/>
</dbReference>
<feature type="coiled-coil region" evidence="1">
    <location>
        <begin position="6"/>
        <end position="40"/>
    </location>
</feature>
<sequence>AASQKLERCEGQATKFEQELAALNEKLEAIQNDIRGKQTTIEAKAKEIVVFAAEVAASAAKVRQQRGETPLQAGVLEDLIARLGASPEISNNPEMQKLFADLRSHHNFNKFQPLLFKSVGNVAEPKDIQMG</sequence>
<evidence type="ECO:0000313" key="2">
    <source>
        <dbReference type="EMBL" id="CAK0809935.1"/>
    </source>
</evidence>
<reference evidence="3" key="1">
    <citation type="submission" date="2023-10" db="EMBL/GenBank/DDBJ databases">
        <authorList>
            <person name="Chen Y."/>
            <person name="Shah S."/>
            <person name="Dougan E. K."/>
            <person name="Thang M."/>
            <person name="Chan C."/>
        </authorList>
    </citation>
    <scope>NUCLEOTIDE SEQUENCE [LARGE SCALE GENOMIC DNA]</scope>
</reference>
<keyword evidence="4" id="KW-1185">Reference proteome</keyword>
<feature type="non-terminal residue" evidence="3">
    <location>
        <position position="1"/>
    </location>
</feature>
<feature type="non-terminal residue" evidence="3">
    <location>
        <position position="131"/>
    </location>
</feature>